<dbReference type="KEGG" id="hhi:HAH_5089"/>
<evidence type="ECO:0000313" key="1">
    <source>
        <dbReference type="EMBL" id="AEM59223.1"/>
    </source>
</evidence>
<organism evidence="1 2">
    <name type="scientific">Haloarcula hispanica (strain ATCC 33960 / DSM 4426 / JCM 8911 / NBRC 102182 / NCIMB 2187 / VKM B-1755)</name>
    <dbReference type="NCBI Taxonomy" id="634497"/>
    <lineage>
        <taxon>Archaea</taxon>
        <taxon>Methanobacteriati</taxon>
        <taxon>Methanobacteriota</taxon>
        <taxon>Stenosarchaea group</taxon>
        <taxon>Halobacteria</taxon>
        <taxon>Halobacteriales</taxon>
        <taxon>Haloarculaceae</taxon>
        <taxon>Haloarcula</taxon>
    </lineage>
</organism>
<keyword evidence="1" id="KW-0614">Plasmid</keyword>
<dbReference type="Proteomes" id="UP000005629">
    <property type="component" value="Plasmid pHH400"/>
</dbReference>
<gene>
    <name evidence="1" type="ordered locus">HAH_5089</name>
</gene>
<dbReference type="HOGENOM" id="CLU_3093982_0_0_2"/>
<accession>G0I002</accession>
<geneLocation type="plasmid" evidence="1 2">
    <name>pHH400</name>
</geneLocation>
<evidence type="ECO:0000313" key="2">
    <source>
        <dbReference type="Proteomes" id="UP000005629"/>
    </source>
</evidence>
<reference evidence="1 2" key="1">
    <citation type="journal article" date="2011" name="J. Bacteriol.">
        <title>Complete genome sequence of Haloarcula hispanica, a model haloarchaeon for studying genetics, metabolism, and virus-host interaction.</title>
        <authorList>
            <person name="Liu H."/>
            <person name="Wu Z."/>
            <person name="Li M."/>
            <person name="Zhang F."/>
            <person name="Zheng H."/>
            <person name="Han J."/>
            <person name="Liu J."/>
            <person name="Zhou J."/>
            <person name="Wang S."/>
            <person name="Xiang H."/>
        </authorList>
    </citation>
    <scope>NUCLEOTIDE SEQUENCE [LARGE SCALE GENOMIC DNA]</scope>
    <source>
        <strain evidence="2">ATCC 33960 / DSM 4426 / JCM 8911 / NBRC 102182 / NCIMB 2187 / VKM B-1755</strain>
        <plasmid evidence="1 2">pHH400</plasmid>
    </source>
</reference>
<dbReference type="EMBL" id="CP002923">
    <property type="protein sequence ID" value="AEM59223.1"/>
    <property type="molecule type" value="Genomic_DNA"/>
</dbReference>
<protein>
    <submittedName>
        <fullName evidence="1">Uncharacterized protein</fullName>
    </submittedName>
</protein>
<proteinExistence type="predicted"/>
<name>G0I002_HALHT</name>
<dbReference type="AlphaFoldDB" id="G0I002"/>
<sequence>METTLGRVNRSEHVRSDCYAAQQRSRFYTVTLAVLRVSVIVTATNPVDQVV</sequence>